<gene>
    <name evidence="1" type="ORF">V1477_013620</name>
</gene>
<organism evidence="1 2">
    <name type="scientific">Vespula maculifrons</name>
    <name type="common">Eastern yellow jacket</name>
    <name type="synonym">Wasp</name>
    <dbReference type="NCBI Taxonomy" id="7453"/>
    <lineage>
        <taxon>Eukaryota</taxon>
        <taxon>Metazoa</taxon>
        <taxon>Ecdysozoa</taxon>
        <taxon>Arthropoda</taxon>
        <taxon>Hexapoda</taxon>
        <taxon>Insecta</taxon>
        <taxon>Pterygota</taxon>
        <taxon>Neoptera</taxon>
        <taxon>Endopterygota</taxon>
        <taxon>Hymenoptera</taxon>
        <taxon>Apocrita</taxon>
        <taxon>Aculeata</taxon>
        <taxon>Vespoidea</taxon>
        <taxon>Vespidae</taxon>
        <taxon>Vespinae</taxon>
        <taxon>Vespula</taxon>
    </lineage>
</organism>
<dbReference type="AlphaFoldDB" id="A0ABD2BQ43"/>
<reference evidence="1 2" key="1">
    <citation type="journal article" date="2024" name="Ann. Entomol. Soc. Am.">
        <title>Genomic analyses of the southern and eastern yellowjacket wasps (Hymenoptera: Vespidae) reveal evolutionary signatures of social life.</title>
        <authorList>
            <person name="Catto M.A."/>
            <person name="Caine P.B."/>
            <person name="Orr S.E."/>
            <person name="Hunt B.G."/>
            <person name="Goodisman M.A.D."/>
        </authorList>
    </citation>
    <scope>NUCLEOTIDE SEQUENCE [LARGE SCALE GENOMIC DNA]</scope>
    <source>
        <strain evidence="1">232</strain>
        <tissue evidence="1">Head and thorax</tissue>
    </source>
</reference>
<keyword evidence="2" id="KW-1185">Reference proteome</keyword>
<proteinExistence type="predicted"/>
<dbReference type="Proteomes" id="UP001607303">
    <property type="component" value="Unassembled WGS sequence"/>
</dbReference>
<accession>A0ABD2BQ43</accession>
<name>A0ABD2BQ43_VESMC</name>
<evidence type="ECO:0000313" key="2">
    <source>
        <dbReference type="Proteomes" id="UP001607303"/>
    </source>
</evidence>
<sequence>MYYDIEILWRKTSLVDIELLIPCTFKNCTFLHIFMILFRNRQECERYQCADLQVDILISLIEKLIFNMRVAYLIVSMKRITFIQGFIRKNFNIKVSQYRTLVSKFFTIYKPVEITNYIIRLFSSVESYTVERRKLSNEEYISADAVTTLRGCGGGGERTEETIASPVINDTPGCLEPFLQNRNSKRSSNA</sequence>
<dbReference type="EMBL" id="JAYRBN010000070">
    <property type="protein sequence ID" value="KAL2734902.1"/>
    <property type="molecule type" value="Genomic_DNA"/>
</dbReference>
<comment type="caution">
    <text evidence="1">The sequence shown here is derived from an EMBL/GenBank/DDBJ whole genome shotgun (WGS) entry which is preliminary data.</text>
</comment>
<evidence type="ECO:0000313" key="1">
    <source>
        <dbReference type="EMBL" id="KAL2734902.1"/>
    </source>
</evidence>
<protein>
    <submittedName>
        <fullName evidence="1">Uncharacterized protein</fullName>
    </submittedName>
</protein>